<gene>
    <name evidence="1" type="ORF">SAMN05216268_108231</name>
</gene>
<sequence>MENATISMDEFDLDLDVDIMDSATVAVDAQESKLMTQVCPSTSWRCGW</sequence>
<dbReference type="Proteomes" id="UP000184388">
    <property type="component" value="Unassembled WGS sequence"/>
</dbReference>
<evidence type="ECO:0000313" key="2">
    <source>
        <dbReference type="Proteomes" id="UP000184388"/>
    </source>
</evidence>
<name>A0A9X8MWR5_9ACTN</name>
<accession>A0A9X8MWR5</accession>
<dbReference type="EMBL" id="FRBK01000008">
    <property type="protein sequence ID" value="SHM09965.1"/>
    <property type="molecule type" value="Genomic_DNA"/>
</dbReference>
<reference evidence="2" key="1">
    <citation type="submission" date="2016-11" db="EMBL/GenBank/DDBJ databases">
        <authorList>
            <person name="Jaros S."/>
            <person name="Januszkiewicz K."/>
            <person name="Wedrychowicz H."/>
        </authorList>
    </citation>
    <scope>NUCLEOTIDE SEQUENCE [LARGE SCALE GENOMIC DNA]</scope>
    <source>
        <strain evidence="2">CGMCC 4.3555</strain>
    </source>
</reference>
<protein>
    <submittedName>
        <fullName evidence="1">Uncharacterized protein</fullName>
    </submittedName>
</protein>
<dbReference type="GeneID" id="79897079"/>
<dbReference type="RefSeq" id="WP_167390757.1">
    <property type="nucleotide sequence ID" value="NZ_FRBK01000008.1"/>
</dbReference>
<comment type="caution">
    <text evidence="1">The sequence shown here is derived from an EMBL/GenBank/DDBJ whole genome shotgun (WGS) entry which is preliminary data.</text>
</comment>
<dbReference type="AlphaFoldDB" id="A0A9X8MWR5"/>
<evidence type="ECO:0000313" key="1">
    <source>
        <dbReference type="EMBL" id="SHM09965.1"/>
    </source>
</evidence>
<proteinExistence type="predicted"/>
<organism evidence="1 2">
    <name type="scientific">Streptomyces yunnanensis</name>
    <dbReference type="NCBI Taxonomy" id="156453"/>
    <lineage>
        <taxon>Bacteria</taxon>
        <taxon>Bacillati</taxon>
        <taxon>Actinomycetota</taxon>
        <taxon>Actinomycetes</taxon>
        <taxon>Kitasatosporales</taxon>
        <taxon>Streptomycetaceae</taxon>
        <taxon>Streptomyces</taxon>
    </lineage>
</organism>